<dbReference type="EMBL" id="JAIWQS010000008">
    <property type="protein sequence ID" value="KAJ8898909.1"/>
    <property type="molecule type" value="Genomic_DNA"/>
</dbReference>
<protein>
    <submittedName>
        <fullName evidence="2">Uncharacterized protein</fullName>
    </submittedName>
</protein>
<keyword evidence="1" id="KW-0812">Transmembrane</keyword>
<dbReference type="AlphaFoldDB" id="A0AAV8U8X2"/>
<gene>
    <name evidence="2" type="ORF">K2173_008402</name>
</gene>
<reference evidence="2 3" key="1">
    <citation type="submission" date="2021-09" db="EMBL/GenBank/DDBJ databases">
        <title>Genomic insights and catalytic innovation underlie evolution of tropane alkaloids biosynthesis.</title>
        <authorList>
            <person name="Wang Y.-J."/>
            <person name="Tian T."/>
            <person name="Huang J.-P."/>
            <person name="Huang S.-X."/>
        </authorList>
    </citation>
    <scope>NUCLEOTIDE SEQUENCE [LARGE SCALE GENOMIC DNA]</scope>
    <source>
        <strain evidence="2">KIB-2018</strain>
        <tissue evidence="2">Leaf</tissue>
    </source>
</reference>
<name>A0AAV8U8X2_9ROSI</name>
<sequence>MSIIRAHNIDEYAKRRIVFQLERPYLLILLLAFHLCPTIWSIYIVHMVKGFNETIQNLSEFRDPINPNRV</sequence>
<accession>A0AAV8U8X2</accession>
<feature type="transmembrane region" description="Helical" evidence="1">
    <location>
        <begin position="25"/>
        <end position="45"/>
    </location>
</feature>
<evidence type="ECO:0000256" key="1">
    <source>
        <dbReference type="SAM" id="Phobius"/>
    </source>
</evidence>
<keyword evidence="3" id="KW-1185">Reference proteome</keyword>
<keyword evidence="1" id="KW-1133">Transmembrane helix</keyword>
<keyword evidence="1" id="KW-0472">Membrane</keyword>
<evidence type="ECO:0000313" key="2">
    <source>
        <dbReference type="EMBL" id="KAJ8898909.1"/>
    </source>
</evidence>
<comment type="caution">
    <text evidence="2">The sequence shown here is derived from an EMBL/GenBank/DDBJ whole genome shotgun (WGS) entry which is preliminary data.</text>
</comment>
<organism evidence="2 3">
    <name type="scientific">Erythroxylum novogranatense</name>
    <dbReference type="NCBI Taxonomy" id="1862640"/>
    <lineage>
        <taxon>Eukaryota</taxon>
        <taxon>Viridiplantae</taxon>
        <taxon>Streptophyta</taxon>
        <taxon>Embryophyta</taxon>
        <taxon>Tracheophyta</taxon>
        <taxon>Spermatophyta</taxon>
        <taxon>Magnoliopsida</taxon>
        <taxon>eudicotyledons</taxon>
        <taxon>Gunneridae</taxon>
        <taxon>Pentapetalae</taxon>
        <taxon>rosids</taxon>
        <taxon>fabids</taxon>
        <taxon>Malpighiales</taxon>
        <taxon>Erythroxylaceae</taxon>
        <taxon>Erythroxylum</taxon>
    </lineage>
</organism>
<proteinExistence type="predicted"/>
<dbReference type="Proteomes" id="UP001159364">
    <property type="component" value="Linkage Group LG08"/>
</dbReference>
<evidence type="ECO:0000313" key="3">
    <source>
        <dbReference type="Proteomes" id="UP001159364"/>
    </source>
</evidence>